<evidence type="ECO:0000256" key="2">
    <source>
        <dbReference type="ARBA" id="ARBA00022679"/>
    </source>
</evidence>
<dbReference type="SUPFAM" id="SSF53335">
    <property type="entry name" value="S-adenosyl-L-methionine-dependent methyltransferases"/>
    <property type="match status" value="1"/>
</dbReference>
<keyword evidence="2" id="KW-0808">Transferase</keyword>
<dbReference type="InterPro" id="IPR019410">
    <property type="entry name" value="Methyltransf_16"/>
</dbReference>
<name>A0A183SX78_SCHSO</name>
<accession>A0A183SX78</accession>
<sequence length="169" mass="18638">LYIGRAEYASYTWRSAECLAQAIAVGDVPVTGKRILELGAGTGLSGLAAIKCGGAWTTFSDLHDELIVKSLNDSCRKNDVSTFNFIASDWNNVPCELLTVDFDLILAADCMFDKKVFRPFAETVSFLLHKNPGAFAYVAYENRGYDRVFLLIHLLGQKATSFAYFQASD</sequence>
<comment type="similarity">
    <text evidence="4">Belongs to the methyltransferase superfamily. METTL23 family.</text>
</comment>
<dbReference type="PANTHER" id="PTHR14614:SF164">
    <property type="entry name" value="HISTONE-ARGININE METHYLTRANSFERASE METTL23"/>
    <property type="match status" value="1"/>
</dbReference>
<evidence type="ECO:0000256" key="4">
    <source>
        <dbReference type="ARBA" id="ARBA00043988"/>
    </source>
</evidence>
<dbReference type="PANTHER" id="PTHR14614">
    <property type="entry name" value="HEPATOCELLULAR CARCINOMA-ASSOCIATED ANTIGEN"/>
    <property type="match status" value="1"/>
</dbReference>
<evidence type="ECO:0000256" key="1">
    <source>
        <dbReference type="ARBA" id="ARBA00022603"/>
    </source>
</evidence>
<reference evidence="5" key="1">
    <citation type="submission" date="2016-06" db="UniProtKB">
        <authorList>
            <consortium name="WormBaseParasite"/>
        </authorList>
    </citation>
    <scope>IDENTIFICATION</scope>
</reference>
<dbReference type="WBParaSite" id="SSLN_0000916701-mRNA-1">
    <property type="protein sequence ID" value="SSLN_0000916701-mRNA-1"/>
    <property type="gene ID" value="SSLN_0000916701"/>
</dbReference>
<keyword evidence="3" id="KW-0949">S-adenosyl-L-methionine</keyword>
<evidence type="ECO:0000313" key="5">
    <source>
        <dbReference type="WBParaSite" id="SSLN_0000916701-mRNA-1"/>
    </source>
</evidence>
<evidence type="ECO:0000256" key="3">
    <source>
        <dbReference type="ARBA" id="ARBA00022691"/>
    </source>
</evidence>
<dbReference type="GO" id="GO:0008168">
    <property type="term" value="F:methyltransferase activity"/>
    <property type="evidence" value="ECO:0007669"/>
    <property type="project" value="UniProtKB-KW"/>
</dbReference>
<protein>
    <submittedName>
        <fullName evidence="5">Methyltransferase-like protein 23</fullName>
    </submittedName>
</protein>
<proteinExistence type="inferred from homology"/>
<dbReference type="GO" id="GO:0005634">
    <property type="term" value="C:nucleus"/>
    <property type="evidence" value="ECO:0007669"/>
    <property type="project" value="TreeGrafter"/>
</dbReference>
<dbReference type="GO" id="GO:0005737">
    <property type="term" value="C:cytoplasm"/>
    <property type="evidence" value="ECO:0007669"/>
    <property type="project" value="TreeGrafter"/>
</dbReference>
<organism evidence="5">
    <name type="scientific">Schistocephalus solidus</name>
    <name type="common">Tapeworm</name>
    <dbReference type="NCBI Taxonomy" id="70667"/>
    <lineage>
        <taxon>Eukaryota</taxon>
        <taxon>Metazoa</taxon>
        <taxon>Spiralia</taxon>
        <taxon>Lophotrochozoa</taxon>
        <taxon>Platyhelminthes</taxon>
        <taxon>Cestoda</taxon>
        <taxon>Eucestoda</taxon>
        <taxon>Diphyllobothriidea</taxon>
        <taxon>Diphyllobothriidae</taxon>
        <taxon>Schistocephalus</taxon>
    </lineage>
</organism>
<dbReference type="Pfam" id="PF10294">
    <property type="entry name" value="Methyltransf_16"/>
    <property type="match status" value="1"/>
</dbReference>
<dbReference type="Gene3D" id="3.40.50.150">
    <property type="entry name" value="Vaccinia Virus protein VP39"/>
    <property type="match status" value="1"/>
</dbReference>
<keyword evidence="1" id="KW-0489">Methyltransferase</keyword>
<dbReference type="AlphaFoldDB" id="A0A183SX78"/>
<dbReference type="GO" id="GO:0032259">
    <property type="term" value="P:methylation"/>
    <property type="evidence" value="ECO:0007669"/>
    <property type="project" value="UniProtKB-KW"/>
</dbReference>
<dbReference type="InterPro" id="IPR029063">
    <property type="entry name" value="SAM-dependent_MTases_sf"/>
</dbReference>